<comment type="caution">
    <text evidence="3">The sequence shown here is derived from an EMBL/GenBank/DDBJ whole genome shotgun (WGS) entry which is preliminary data.</text>
</comment>
<reference evidence="3 4" key="1">
    <citation type="journal article" date="2014" name="Agronomy (Basel)">
        <title>A Draft Genome Sequence for Ensete ventricosum, the Drought-Tolerant Tree Against Hunger.</title>
        <authorList>
            <person name="Harrison J."/>
            <person name="Moore K.A."/>
            <person name="Paszkiewicz K."/>
            <person name="Jones T."/>
            <person name="Grant M."/>
            <person name="Ambacheew D."/>
            <person name="Muzemil S."/>
            <person name="Studholme D.J."/>
        </authorList>
    </citation>
    <scope>NUCLEOTIDE SEQUENCE [LARGE SCALE GENOMIC DNA]</scope>
</reference>
<feature type="compositionally biased region" description="Basic and acidic residues" evidence="1">
    <location>
        <begin position="29"/>
        <end position="38"/>
    </location>
</feature>
<protein>
    <submittedName>
        <fullName evidence="3">Uncharacterized protein</fullName>
    </submittedName>
</protein>
<evidence type="ECO:0000313" key="3">
    <source>
        <dbReference type="EMBL" id="RRT58233.1"/>
    </source>
</evidence>
<sequence>MLVEDRSEDRFRALQTKDQLQGRRIALGDGRREGAISKRERRRGKQGGEASEERSNLGGRSGRRSAGEGDPAIPSSQRATSNSPFFLSPSLSLFYFLFLFGLR</sequence>
<dbReference type="EMBL" id="AMZH03008786">
    <property type="protein sequence ID" value="RRT58233.1"/>
    <property type="molecule type" value="Genomic_DNA"/>
</dbReference>
<keyword evidence="2" id="KW-1133">Transmembrane helix</keyword>
<evidence type="ECO:0000256" key="1">
    <source>
        <dbReference type="SAM" id="MobiDB-lite"/>
    </source>
</evidence>
<organism evidence="3 4">
    <name type="scientific">Ensete ventricosum</name>
    <name type="common">Abyssinian banana</name>
    <name type="synonym">Musa ensete</name>
    <dbReference type="NCBI Taxonomy" id="4639"/>
    <lineage>
        <taxon>Eukaryota</taxon>
        <taxon>Viridiplantae</taxon>
        <taxon>Streptophyta</taxon>
        <taxon>Embryophyta</taxon>
        <taxon>Tracheophyta</taxon>
        <taxon>Spermatophyta</taxon>
        <taxon>Magnoliopsida</taxon>
        <taxon>Liliopsida</taxon>
        <taxon>Zingiberales</taxon>
        <taxon>Musaceae</taxon>
        <taxon>Ensete</taxon>
    </lineage>
</organism>
<evidence type="ECO:0000256" key="2">
    <source>
        <dbReference type="SAM" id="Phobius"/>
    </source>
</evidence>
<evidence type="ECO:0000313" key="4">
    <source>
        <dbReference type="Proteomes" id="UP000287651"/>
    </source>
</evidence>
<name>A0A426Z2P8_ENSVE</name>
<accession>A0A426Z2P8</accession>
<gene>
    <name evidence="3" type="ORF">B296_00040780</name>
</gene>
<proteinExistence type="predicted"/>
<dbReference type="AlphaFoldDB" id="A0A426Z2P8"/>
<keyword evidence="2" id="KW-0812">Transmembrane</keyword>
<feature type="region of interest" description="Disordered" evidence="1">
    <location>
        <begin position="22"/>
        <end position="86"/>
    </location>
</feature>
<feature type="transmembrane region" description="Helical" evidence="2">
    <location>
        <begin position="85"/>
        <end position="102"/>
    </location>
</feature>
<keyword evidence="2" id="KW-0472">Membrane</keyword>
<dbReference type="Proteomes" id="UP000287651">
    <property type="component" value="Unassembled WGS sequence"/>
</dbReference>